<accession>A0A1C4C0W3</accession>
<dbReference type="Gene3D" id="1.25.40.390">
    <property type="match status" value="1"/>
</dbReference>
<sequence length="490" mass="53698">MKRFKLCLIYTVVSAFMVSCTKHLEDLNVITKSPQDVSYTTLFSAAELRLVNQLTDADENYNVFRLQSQYWTETTYVDEANYNLNSRAIPDHIWAALYRDVLQDLERAKSLLPASADPTSATSKNQLAIIDVLEVFTYSTLVNIYGNIPYSKALDINNVMPTYDDAATIYADLFTRLDADIAALSTSGEGFGSIDLIYGTTDAKLSNQVELWKKFANSLKLRMALTVADVDGTAGQKAAEAAAGVFTSAADNASFAYSTIPPNTNPVWVALVQSGRHDFIGTNTLVDILNALNDPRLPQFFTTVPGSDPAVYAGAPYGVKSVFTDWSGPSPKVEVKDREALVLDYSEVEFYLAEAAARGYAVGGTPASHYNAGIKASILYWGGTEDDYAAYVAQPSVAYATASVPNGWKGAIGTQSWIAHYNRGYEGWLSWRTLDFPLFNVPPNVDDYADIPVRYTYPVTEQNLNKTNYNAAAAAIGGDALSTKLFWDKF</sequence>
<dbReference type="RefSeq" id="WP_089710423.1">
    <property type="nucleotide sequence ID" value="NZ_FMAR01000003.1"/>
</dbReference>
<gene>
    <name evidence="1" type="ORF">GA0116948_103351</name>
</gene>
<dbReference type="EMBL" id="FMAR01000003">
    <property type="protein sequence ID" value="SCC12787.1"/>
    <property type="molecule type" value="Genomic_DNA"/>
</dbReference>
<organism evidence="1 2">
    <name type="scientific">Chitinophaga costaii</name>
    <dbReference type="NCBI Taxonomy" id="1335309"/>
    <lineage>
        <taxon>Bacteria</taxon>
        <taxon>Pseudomonadati</taxon>
        <taxon>Bacteroidota</taxon>
        <taxon>Chitinophagia</taxon>
        <taxon>Chitinophagales</taxon>
        <taxon>Chitinophagaceae</taxon>
        <taxon>Chitinophaga</taxon>
    </lineage>
</organism>
<dbReference type="Pfam" id="PF12771">
    <property type="entry name" value="SusD-like_2"/>
    <property type="match status" value="1"/>
</dbReference>
<dbReference type="SUPFAM" id="SSF48452">
    <property type="entry name" value="TPR-like"/>
    <property type="match status" value="1"/>
</dbReference>
<dbReference type="InterPro" id="IPR011990">
    <property type="entry name" value="TPR-like_helical_dom_sf"/>
</dbReference>
<dbReference type="OrthoDB" id="725917at2"/>
<evidence type="ECO:0000313" key="2">
    <source>
        <dbReference type="Proteomes" id="UP000242818"/>
    </source>
</evidence>
<reference evidence="1 2" key="1">
    <citation type="submission" date="2016-08" db="EMBL/GenBank/DDBJ databases">
        <authorList>
            <person name="Seilhamer J.J."/>
        </authorList>
    </citation>
    <scope>NUCLEOTIDE SEQUENCE [LARGE SCALE GENOMIC DNA]</scope>
    <source>
        <strain evidence="1 2">A37T2</strain>
    </source>
</reference>
<proteinExistence type="predicted"/>
<dbReference type="STRING" id="1335309.GA0116948_103351"/>
<dbReference type="PROSITE" id="PS51257">
    <property type="entry name" value="PROKAR_LIPOPROTEIN"/>
    <property type="match status" value="1"/>
</dbReference>
<dbReference type="AlphaFoldDB" id="A0A1C4C0W3"/>
<dbReference type="InterPro" id="IPR041662">
    <property type="entry name" value="SusD-like_2"/>
</dbReference>
<protein>
    <submittedName>
        <fullName evidence="1">Starch-binding associating with outer membrane</fullName>
    </submittedName>
</protein>
<name>A0A1C4C0W3_9BACT</name>
<evidence type="ECO:0000313" key="1">
    <source>
        <dbReference type="EMBL" id="SCC12787.1"/>
    </source>
</evidence>
<dbReference type="Proteomes" id="UP000242818">
    <property type="component" value="Unassembled WGS sequence"/>
</dbReference>
<keyword evidence="2" id="KW-1185">Reference proteome</keyword>